<evidence type="ECO:0000256" key="1">
    <source>
        <dbReference type="ARBA" id="ARBA00007177"/>
    </source>
</evidence>
<evidence type="ECO:0000313" key="4">
    <source>
        <dbReference type="EMBL" id="MEX0407761.1"/>
    </source>
</evidence>
<evidence type="ECO:0000256" key="2">
    <source>
        <dbReference type="ARBA" id="ARBA00023186"/>
    </source>
</evidence>
<comment type="caution">
    <text evidence="4">The sequence shown here is derived from an EMBL/GenBank/DDBJ whole genome shotgun (WGS) entry which is preliminary data.</text>
</comment>
<comment type="subunit">
    <text evidence="3">UreD, UreF and UreG form a complex that acts as a GTP-hydrolysis-dependent molecular chaperone, activating the urease apoprotein by helping to assemble the nickel containing metallocenter of UreC. The UreE protein probably delivers the nickel.</text>
</comment>
<dbReference type="PANTHER" id="PTHR33643:SF1">
    <property type="entry name" value="UREASE ACCESSORY PROTEIN D"/>
    <property type="match status" value="1"/>
</dbReference>
<gene>
    <name evidence="3" type="primary">ureD</name>
    <name evidence="4" type="ORF">ABGN05_19045</name>
</gene>
<dbReference type="PANTHER" id="PTHR33643">
    <property type="entry name" value="UREASE ACCESSORY PROTEIN D"/>
    <property type="match status" value="1"/>
</dbReference>
<keyword evidence="2 3" id="KW-0143">Chaperone</keyword>
<dbReference type="Pfam" id="PF01774">
    <property type="entry name" value="UreD"/>
    <property type="match status" value="1"/>
</dbReference>
<comment type="function">
    <text evidence="3">Required for maturation of urease via the functional incorporation of the urease nickel metallocenter.</text>
</comment>
<name>A0ABV3SPD2_9HYPH</name>
<keyword evidence="3" id="KW-0963">Cytoplasm</keyword>
<evidence type="ECO:0000313" key="5">
    <source>
        <dbReference type="Proteomes" id="UP001556692"/>
    </source>
</evidence>
<evidence type="ECO:0000256" key="3">
    <source>
        <dbReference type="HAMAP-Rule" id="MF_01384"/>
    </source>
</evidence>
<dbReference type="RefSeq" id="WP_367955629.1">
    <property type="nucleotide sequence ID" value="NZ_JBDPGJ010000004.1"/>
</dbReference>
<sequence>MTETIQILPQRQQRVDARAMLSVRRRMGRSRIDRLFQEGAAKIRLPRISADPLEAVLINTAGGLTGGDRISWSVEVADGAAAVVTTQACERVYRSSGGSAQATVSLTAGADARLSWLPQETILFDGSAFSRTISADLAVGASALFVEAVLFGRLRMGEVLRRGLYRDSWRIRRDGRLVHAEELAIGPEVAAALEKAAVTGGRKAIATVLYLGDDAERFLAGARDVVGGDGGASFWSVGDSGKLLARLSARDGYDLRKRLVPLIGLLNGTAGLPKTWSI</sequence>
<accession>A0ABV3SPD2</accession>
<dbReference type="Proteomes" id="UP001556692">
    <property type="component" value="Unassembled WGS sequence"/>
</dbReference>
<dbReference type="EMBL" id="JBDPGJ010000004">
    <property type="protein sequence ID" value="MEX0407761.1"/>
    <property type="molecule type" value="Genomic_DNA"/>
</dbReference>
<reference evidence="4 5" key="1">
    <citation type="submission" date="2024-05" db="EMBL/GenBank/DDBJ databases">
        <authorList>
            <person name="Jiang F."/>
        </authorList>
    </citation>
    <scope>NUCLEOTIDE SEQUENCE [LARGE SCALE GENOMIC DNA]</scope>
    <source>
        <strain evidence="4 5">LZ166</strain>
    </source>
</reference>
<keyword evidence="3" id="KW-0996">Nickel insertion</keyword>
<comment type="similarity">
    <text evidence="1 3">Belongs to the UreD family.</text>
</comment>
<comment type="subcellular location">
    <subcellularLocation>
        <location evidence="3">Cytoplasm</location>
    </subcellularLocation>
</comment>
<protein>
    <recommendedName>
        <fullName evidence="3">Urease accessory protein UreD</fullName>
    </recommendedName>
</protein>
<organism evidence="4 5">
    <name type="scientific">Aquibium pacificus</name>
    <dbReference type="NCBI Taxonomy" id="3153579"/>
    <lineage>
        <taxon>Bacteria</taxon>
        <taxon>Pseudomonadati</taxon>
        <taxon>Pseudomonadota</taxon>
        <taxon>Alphaproteobacteria</taxon>
        <taxon>Hyphomicrobiales</taxon>
        <taxon>Phyllobacteriaceae</taxon>
        <taxon>Aquibium</taxon>
    </lineage>
</organism>
<dbReference type="HAMAP" id="MF_01384">
    <property type="entry name" value="UreD"/>
    <property type="match status" value="1"/>
</dbReference>
<proteinExistence type="inferred from homology"/>
<keyword evidence="5" id="KW-1185">Reference proteome</keyword>
<dbReference type="InterPro" id="IPR002669">
    <property type="entry name" value="UreD"/>
</dbReference>